<dbReference type="InterPro" id="IPR013249">
    <property type="entry name" value="RNA_pol_sigma70_r4_t2"/>
</dbReference>
<dbReference type="InterPro" id="IPR013324">
    <property type="entry name" value="RNA_pol_sigma_r3/r4-like"/>
</dbReference>
<evidence type="ECO:0000256" key="3">
    <source>
        <dbReference type="ARBA" id="ARBA00023082"/>
    </source>
</evidence>
<dbReference type="InterPro" id="IPR014284">
    <property type="entry name" value="RNA_pol_sigma-70_dom"/>
</dbReference>
<accession>A0A4U1G0Y6</accession>
<sequence>MCIIRPFSEYSDQDLLEQLKSSNSKALEALYELYYVQLCQIAFRKLGDEALVEELVQDVFLNLWIKRKELDANGSLFAYLYATLRNRALHEIRARIIKERHYLHIAELDKGHLPDPEDDYVAKETKLKVMKVIESLPAQCREAFRLSREEQLSYKAIAARMNISVNTVEKHIGKALKILKRELKDYDAPVITIIGLLALYRLLS</sequence>
<keyword evidence="3" id="KW-0731">Sigma factor</keyword>
<dbReference type="Gene3D" id="1.10.1740.10">
    <property type="match status" value="1"/>
</dbReference>
<dbReference type="InterPro" id="IPR014327">
    <property type="entry name" value="RNA_pol_sigma70_bacteroid"/>
</dbReference>
<dbReference type="GO" id="GO:0016987">
    <property type="term" value="F:sigma factor activity"/>
    <property type="evidence" value="ECO:0007669"/>
    <property type="project" value="UniProtKB-KW"/>
</dbReference>
<evidence type="ECO:0000256" key="4">
    <source>
        <dbReference type="ARBA" id="ARBA00023163"/>
    </source>
</evidence>
<name>A0A4U1G0Y6_9SPHI</name>
<feature type="domain" description="RNA polymerase sigma-70 region 2" evidence="5">
    <location>
        <begin position="30"/>
        <end position="94"/>
    </location>
</feature>
<dbReference type="InterPro" id="IPR036388">
    <property type="entry name" value="WH-like_DNA-bd_sf"/>
</dbReference>
<dbReference type="InterPro" id="IPR039425">
    <property type="entry name" value="RNA_pol_sigma-70-like"/>
</dbReference>
<reference evidence="7 8" key="1">
    <citation type="submission" date="2019-04" db="EMBL/GenBank/DDBJ databases">
        <title>Pedobacter sp. RP-1-16 sp. nov., isolated from Arctic soil.</title>
        <authorList>
            <person name="Dahal R.H."/>
            <person name="Kim D.-U."/>
        </authorList>
    </citation>
    <scope>NUCLEOTIDE SEQUENCE [LARGE SCALE GENOMIC DNA]</scope>
    <source>
        <strain evidence="7 8">RP-1-16</strain>
    </source>
</reference>
<dbReference type="Gene3D" id="1.10.10.10">
    <property type="entry name" value="Winged helix-like DNA-binding domain superfamily/Winged helix DNA-binding domain"/>
    <property type="match status" value="1"/>
</dbReference>
<evidence type="ECO:0000259" key="5">
    <source>
        <dbReference type="Pfam" id="PF04542"/>
    </source>
</evidence>
<comment type="caution">
    <text evidence="7">The sequence shown here is derived from an EMBL/GenBank/DDBJ whole genome shotgun (WGS) entry which is preliminary data.</text>
</comment>
<keyword evidence="4" id="KW-0804">Transcription</keyword>
<dbReference type="GO" id="GO:0003677">
    <property type="term" value="F:DNA binding"/>
    <property type="evidence" value="ECO:0007669"/>
    <property type="project" value="InterPro"/>
</dbReference>
<protein>
    <submittedName>
        <fullName evidence="7">RNA polymerase sigma-70 factor</fullName>
    </submittedName>
</protein>
<dbReference type="AlphaFoldDB" id="A0A4U1G0Y6"/>
<dbReference type="SUPFAM" id="SSF88946">
    <property type="entry name" value="Sigma2 domain of RNA polymerase sigma factors"/>
    <property type="match status" value="1"/>
</dbReference>
<dbReference type="NCBIfam" id="TIGR02985">
    <property type="entry name" value="Sig70_bacteroi1"/>
    <property type="match status" value="1"/>
</dbReference>
<dbReference type="Pfam" id="PF08281">
    <property type="entry name" value="Sigma70_r4_2"/>
    <property type="match status" value="1"/>
</dbReference>
<proteinExistence type="inferred from homology"/>
<dbReference type="CDD" id="cd06171">
    <property type="entry name" value="Sigma70_r4"/>
    <property type="match status" value="1"/>
</dbReference>
<evidence type="ECO:0000313" key="8">
    <source>
        <dbReference type="Proteomes" id="UP000309594"/>
    </source>
</evidence>
<dbReference type="EMBL" id="SWDX01000010">
    <property type="protein sequence ID" value="TKC57137.1"/>
    <property type="molecule type" value="Genomic_DNA"/>
</dbReference>
<gene>
    <name evidence="7" type="ORF">FBD94_21130</name>
</gene>
<dbReference type="GO" id="GO:0006352">
    <property type="term" value="P:DNA-templated transcription initiation"/>
    <property type="evidence" value="ECO:0007669"/>
    <property type="project" value="InterPro"/>
</dbReference>
<organism evidence="7 8">
    <name type="scientific">Pedobacter hiemivivus</name>
    <dbReference type="NCBI Taxonomy" id="2530454"/>
    <lineage>
        <taxon>Bacteria</taxon>
        <taxon>Pseudomonadati</taxon>
        <taxon>Bacteroidota</taxon>
        <taxon>Sphingobacteriia</taxon>
        <taxon>Sphingobacteriales</taxon>
        <taxon>Sphingobacteriaceae</taxon>
        <taxon>Pedobacter</taxon>
    </lineage>
</organism>
<evidence type="ECO:0000256" key="2">
    <source>
        <dbReference type="ARBA" id="ARBA00023015"/>
    </source>
</evidence>
<evidence type="ECO:0000256" key="1">
    <source>
        <dbReference type="ARBA" id="ARBA00010641"/>
    </source>
</evidence>
<dbReference type="InterPro" id="IPR013325">
    <property type="entry name" value="RNA_pol_sigma_r2"/>
</dbReference>
<dbReference type="PANTHER" id="PTHR43133">
    <property type="entry name" value="RNA POLYMERASE ECF-TYPE SIGMA FACTO"/>
    <property type="match status" value="1"/>
</dbReference>
<dbReference type="NCBIfam" id="TIGR02937">
    <property type="entry name" value="sigma70-ECF"/>
    <property type="match status" value="1"/>
</dbReference>
<dbReference type="PANTHER" id="PTHR43133:SF46">
    <property type="entry name" value="RNA POLYMERASE SIGMA-70 FACTOR ECF SUBFAMILY"/>
    <property type="match status" value="1"/>
</dbReference>
<dbReference type="InterPro" id="IPR007627">
    <property type="entry name" value="RNA_pol_sigma70_r2"/>
</dbReference>
<dbReference type="Pfam" id="PF04542">
    <property type="entry name" value="Sigma70_r2"/>
    <property type="match status" value="1"/>
</dbReference>
<keyword evidence="2" id="KW-0805">Transcription regulation</keyword>
<dbReference type="Proteomes" id="UP000309594">
    <property type="component" value="Unassembled WGS sequence"/>
</dbReference>
<evidence type="ECO:0000313" key="7">
    <source>
        <dbReference type="EMBL" id="TKC57137.1"/>
    </source>
</evidence>
<comment type="similarity">
    <text evidence="1">Belongs to the sigma-70 factor family. ECF subfamily.</text>
</comment>
<feature type="domain" description="RNA polymerase sigma factor 70 region 4 type 2" evidence="6">
    <location>
        <begin position="128"/>
        <end position="178"/>
    </location>
</feature>
<dbReference type="SUPFAM" id="SSF88659">
    <property type="entry name" value="Sigma3 and sigma4 domains of RNA polymerase sigma factors"/>
    <property type="match status" value="1"/>
</dbReference>
<evidence type="ECO:0000259" key="6">
    <source>
        <dbReference type="Pfam" id="PF08281"/>
    </source>
</evidence>